<dbReference type="PROSITE" id="PS50894">
    <property type="entry name" value="HPT"/>
    <property type="match status" value="1"/>
</dbReference>
<evidence type="ECO:0000313" key="5">
    <source>
        <dbReference type="Proteomes" id="UP001225596"/>
    </source>
</evidence>
<dbReference type="Proteomes" id="UP001225596">
    <property type="component" value="Unassembled WGS sequence"/>
</dbReference>
<keyword evidence="5" id="KW-1185">Reference proteome</keyword>
<evidence type="ECO:0000259" key="3">
    <source>
        <dbReference type="PROSITE" id="PS50894"/>
    </source>
</evidence>
<keyword evidence="1" id="KW-0902">Two-component regulatory system</keyword>
<evidence type="ECO:0000256" key="1">
    <source>
        <dbReference type="ARBA" id="ARBA00023012"/>
    </source>
</evidence>
<dbReference type="Pfam" id="PF01627">
    <property type="entry name" value="Hpt"/>
    <property type="match status" value="1"/>
</dbReference>
<dbReference type="SUPFAM" id="SSF47226">
    <property type="entry name" value="Histidine-containing phosphotransfer domain, HPT domain"/>
    <property type="match status" value="1"/>
</dbReference>
<dbReference type="InterPro" id="IPR036641">
    <property type="entry name" value="HPT_dom_sf"/>
</dbReference>
<name>A0ABU1BLF6_9BURK</name>
<keyword evidence="2" id="KW-0597">Phosphoprotein</keyword>
<organism evidence="4 5">
    <name type="scientific">Keguizhuia sedimenti</name>
    <dbReference type="NCBI Taxonomy" id="3064264"/>
    <lineage>
        <taxon>Bacteria</taxon>
        <taxon>Pseudomonadati</taxon>
        <taxon>Pseudomonadota</taxon>
        <taxon>Betaproteobacteria</taxon>
        <taxon>Burkholderiales</taxon>
        <taxon>Oxalobacteraceae</taxon>
        <taxon>Keguizhuia</taxon>
    </lineage>
</organism>
<gene>
    <name evidence="4" type="ORF">Q8A64_04460</name>
</gene>
<dbReference type="EMBL" id="JAUYVH010000002">
    <property type="protein sequence ID" value="MDQ9169659.1"/>
    <property type="molecule type" value="Genomic_DNA"/>
</dbReference>
<feature type="modified residue" description="Phosphohistidine" evidence="2">
    <location>
        <position position="60"/>
    </location>
</feature>
<sequence>MLTHKPERIDLEVLMKATENNEDSVTHLLGVFLRIVPDMMFSLEANLREGRHAAISQYAHALKSSLALVGAVQCSEEMEELERLARRNEASSDAAYIEHLRQELTAVLEEVRCCLQLRRPDFPSDGPL</sequence>
<evidence type="ECO:0000313" key="4">
    <source>
        <dbReference type="EMBL" id="MDQ9169659.1"/>
    </source>
</evidence>
<dbReference type="InterPro" id="IPR008207">
    <property type="entry name" value="Sig_transdc_His_kin_Hpt_dom"/>
</dbReference>
<reference evidence="4 5" key="1">
    <citation type="submission" date="2023-08" db="EMBL/GenBank/DDBJ databases">
        <title>Oxalobacteraceae gen .nov., isolated from river sludge outside the plant.</title>
        <authorList>
            <person name="Zhao S.Y."/>
        </authorList>
    </citation>
    <scope>NUCLEOTIDE SEQUENCE [LARGE SCALE GENOMIC DNA]</scope>
    <source>
        <strain evidence="4 5">R-40</strain>
    </source>
</reference>
<protein>
    <submittedName>
        <fullName evidence="4">Hpt domain-containing protein</fullName>
    </submittedName>
</protein>
<accession>A0ABU1BLF6</accession>
<dbReference type="RefSeq" id="WP_338435594.1">
    <property type="nucleotide sequence ID" value="NZ_JAUYVH010000002.1"/>
</dbReference>
<comment type="caution">
    <text evidence="4">The sequence shown here is derived from an EMBL/GenBank/DDBJ whole genome shotgun (WGS) entry which is preliminary data.</text>
</comment>
<dbReference type="Gene3D" id="1.20.120.160">
    <property type="entry name" value="HPT domain"/>
    <property type="match status" value="1"/>
</dbReference>
<proteinExistence type="predicted"/>
<feature type="domain" description="HPt" evidence="3">
    <location>
        <begin position="21"/>
        <end position="118"/>
    </location>
</feature>
<evidence type="ECO:0000256" key="2">
    <source>
        <dbReference type="PROSITE-ProRule" id="PRU00110"/>
    </source>
</evidence>